<evidence type="ECO:0000313" key="7">
    <source>
        <dbReference type="EMBL" id="ABF76428.1"/>
    </source>
</evidence>
<comment type="cofactor">
    <cofactor evidence="1 6">
        <name>Mg(2+)</name>
        <dbReference type="ChEBI" id="CHEBI:18420"/>
    </cofactor>
</comment>
<dbReference type="PANTHER" id="PTHR43200:SF6">
    <property type="entry name" value="3'(2'),5'-BISPHOSPHATE NUCLEOTIDASE"/>
    <property type="match status" value="1"/>
</dbReference>
<feature type="binding site" evidence="6">
    <location>
        <position position="104"/>
    </location>
    <ligand>
        <name>Mg(2+)</name>
        <dbReference type="ChEBI" id="CHEBI:18420"/>
        <label>1</label>
        <note>catalytic</note>
    </ligand>
</feature>
<accession>A0A0H2XPC2</accession>
<name>A0A0H2XPC2_BURO1</name>
<feature type="binding site" evidence="6">
    <location>
        <position position="84"/>
    </location>
    <ligand>
        <name>Mg(2+)</name>
        <dbReference type="ChEBI" id="CHEBI:18420"/>
        <label>1</label>
        <note>catalytic</note>
    </ligand>
</feature>
<dbReference type="HOGENOM" id="CLU_044118_4_1_4"/>
<dbReference type="SUPFAM" id="SSF56655">
    <property type="entry name" value="Carbohydrate phosphatase"/>
    <property type="match status" value="1"/>
</dbReference>
<feature type="binding site" evidence="6">
    <location>
        <position position="226"/>
    </location>
    <ligand>
        <name>Mg(2+)</name>
        <dbReference type="ChEBI" id="CHEBI:18420"/>
        <label>1</label>
        <note>catalytic</note>
    </ligand>
</feature>
<dbReference type="GO" id="GO:0000105">
    <property type="term" value="P:L-histidine biosynthetic process"/>
    <property type="evidence" value="ECO:0007669"/>
    <property type="project" value="TreeGrafter"/>
</dbReference>
<dbReference type="GO" id="GO:0046872">
    <property type="term" value="F:metal ion binding"/>
    <property type="evidence" value="ECO:0007669"/>
    <property type="project" value="UniProtKB-KW"/>
</dbReference>
<keyword evidence="5 6" id="KW-0460">Magnesium</keyword>
<evidence type="ECO:0000256" key="4">
    <source>
        <dbReference type="ARBA" id="ARBA00022801"/>
    </source>
</evidence>
<evidence type="ECO:0000256" key="3">
    <source>
        <dbReference type="ARBA" id="ARBA00022723"/>
    </source>
</evidence>
<keyword evidence="3 6" id="KW-0479">Metal-binding</keyword>
<sequence length="278" mass="29465">MNVEWNDEPSMAGPMSGIDEQYYRDTVIELCDLARTLCGAVAHDTLAITRKGDTSPVTELDKRIELALRSRIQARHPLDSSVGEEFGVVDGLAHGVSNRRWVIDPLDGTRAFVTGSPLWGTLVGVLCDGVPWLGAIDMPALGQRMIASSTDAATHVESAAGTAVPLSAARMCTTTPDKFTPDQHAVYARLVARVAVHRYGGDCFNYAALASGRCDLVVESGLAPHDFLPIVPIVEAAGGRMTDWRGRRLTERSAGDVVAASSGALHASVMALLAGSNA</sequence>
<dbReference type="Gene3D" id="3.40.190.80">
    <property type="match status" value="1"/>
</dbReference>
<evidence type="ECO:0000256" key="6">
    <source>
        <dbReference type="PIRSR" id="PIRSR600760-2"/>
    </source>
</evidence>
<dbReference type="Gene3D" id="3.30.540.10">
    <property type="entry name" value="Fructose-1,6-Bisphosphatase, subunit A, domain 1"/>
    <property type="match status" value="1"/>
</dbReference>
<gene>
    <name evidence="7" type="ordered locus">Bcen_1522</name>
</gene>
<organism evidence="7">
    <name type="scientific">Burkholderia orbicola (strain AU 1054)</name>
    <dbReference type="NCBI Taxonomy" id="331271"/>
    <lineage>
        <taxon>Bacteria</taxon>
        <taxon>Pseudomonadati</taxon>
        <taxon>Pseudomonadota</taxon>
        <taxon>Betaproteobacteria</taxon>
        <taxon>Burkholderiales</taxon>
        <taxon>Burkholderiaceae</taxon>
        <taxon>Burkholderia</taxon>
        <taxon>Burkholderia cepacia complex</taxon>
        <taxon>Burkholderia orbicola</taxon>
    </lineage>
</organism>
<evidence type="ECO:0000256" key="2">
    <source>
        <dbReference type="ARBA" id="ARBA00009759"/>
    </source>
</evidence>
<dbReference type="InterPro" id="IPR020583">
    <property type="entry name" value="Inositol_monoP_metal-BS"/>
</dbReference>
<dbReference type="EMBL" id="CP000378">
    <property type="protein sequence ID" value="ABF76428.1"/>
    <property type="molecule type" value="Genomic_DNA"/>
</dbReference>
<feature type="binding site" evidence="6">
    <location>
        <position position="107"/>
    </location>
    <ligand>
        <name>Mg(2+)</name>
        <dbReference type="ChEBI" id="CHEBI:18420"/>
        <label>1</label>
        <note>catalytic</note>
    </ligand>
</feature>
<proteinExistence type="inferred from homology"/>
<keyword evidence="4" id="KW-0378">Hydrolase</keyword>
<feature type="binding site" evidence="6">
    <location>
        <position position="106"/>
    </location>
    <ligand>
        <name>Mg(2+)</name>
        <dbReference type="ChEBI" id="CHEBI:18420"/>
        <label>1</label>
        <note>catalytic</note>
    </ligand>
</feature>
<comment type="similarity">
    <text evidence="2">Belongs to the inositol monophosphatase superfamily.</text>
</comment>
<reference evidence="7" key="1">
    <citation type="submission" date="2006-05" db="EMBL/GenBank/DDBJ databases">
        <title>Complete sequence of chromosome 1 of Burkholderia cenocepacia AU 1054.</title>
        <authorList>
            <consortium name="US DOE Joint Genome Institute"/>
            <person name="Copeland A."/>
            <person name="Lucas S."/>
            <person name="Lapidus A."/>
            <person name="Barry K."/>
            <person name="Detter J.C."/>
            <person name="Glavina del Rio T."/>
            <person name="Hammon N."/>
            <person name="Israni S."/>
            <person name="Dalin E."/>
            <person name="Tice H."/>
            <person name="Pitluck S."/>
            <person name="Chain P."/>
            <person name="Malfatti S."/>
            <person name="Shin M."/>
            <person name="Vergez L."/>
            <person name="Schmutz J."/>
            <person name="Larimer F."/>
            <person name="Land M."/>
            <person name="Hauser L."/>
            <person name="Kyrpides N."/>
            <person name="Lykidis A."/>
            <person name="LiPuma J.J."/>
            <person name="Konstantinidis K."/>
            <person name="Tiedje J.M."/>
            <person name="Richardson P."/>
        </authorList>
    </citation>
    <scope>NUCLEOTIDE SEQUENCE [LARGE SCALE GENOMIC DNA]</scope>
    <source>
        <strain evidence="7">AU 1054</strain>
    </source>
</reference>
<dbReference type="GO" id="GO:0016791">
    <property type="term" value="F:phosphatase activity"/>
    <property type="evidence" value="ECO:0007669"/>
    <property type="project" value="UniProtKB-ARBA"/>
</dbReference>
<dbReference type="PRINTS" id="PR00377">
    <property type="entry name" value="IMPHPHTASES"/>
</dbReference>
<protein>
    <submittedName>
        <fullName evidence="7">Inositol monophosphatase</fullName>
    </submittedName>
</protein>
<dbReference type="PANTHER" id="PTHR43200">
    <property type="entry name" value="PHOSPHATASE"/>
    <property type="match status" value="1"/>
</dbReference>
<dbReference type="InterPro" id="IPR051090">
    <property type="entry name" value="Inositol_monoP_superfamily"/>
</dbReference>
<evidence type="ECO:0000256" key="1">
    <source>
        <dbReference type="ARBA" id="ARBA00001946"/>
    </source>
</evidence>
<dbReference type="Pfam" id="PF00459">
    <property type="entry name" value="Inositol_P"/>
    <property type="match status" value="1"/>
</dbReference>
<dbReference type="PROSITE" id="PS00629">
    <property type="entry name" value="IMP_1"/>
    <property type="match status" value="1"/>
</dbReference>
<dbReference type="AlphaFoldDB" id="A0A0H2XPC2"/>
<evidence type="ECO:0000256" key="5">
    <source>
        <dbReference type="ARBA" id="ARBA00022842"/>
    </source>
</evidence>
<dbReference type="InterPro" id="IPR000760">
    <property type="entry name" value="Inositol_monophosphatase-like"/>
</dbReference>